<organism evidence="2 3">
    <name type="scientific">Plakobranchus ocellatus</name>
    <dbReference type="NCBI Taxonomy" id="259542"/>
    <lineage>
        <taxon>Eukaryota</taxon>
        <taxon>Metazoa</taxon>
        <taxon>Spiralia</taxon>
        <taxon>Lophotrochozoa</taxon>
        <taxon>Mollusca</taxon>
        <taxon>Gastropoda</taxon>
        <taxon>Heterobranchia</taxon>
        <taxon>Euthyneura</taxon>
        <taxon>Panpulmonata</taxon>
        <taxon>Sacoglossa</taxon>
        <taxon>Placobranchoidea</taxon>
        <taxon>Plakobranchidae</taxon>
        <taxon>Plakobranchus</taxon>
    </lineage>
</organism>
<proteinExistence type="predicted"/>
<feature type="compositionally biased region" description="Acidic residues" evidence="1">
    <location>
        <begin position="1"/>
        <end position="16"/>
    </location>
</feature>
<comment type="caution">
    <text evidence="2">The sequence shown here is derived from an EMBL/GenBank/DDBJ whole genome shotgun (WGS) entry which is preliminary data.</text>
</comment>
<evidence type="ECO:0000313" key="3">
    <source>
        <dbReference type="Proteomes" id="UP000735302"/>
    </source>
</evidence>
<evidence type="ECO:0000256" key="1">
    <source>
        <dbReference type="SAM" id="MobiDB-lite"/>
    </source>
</evidence>
<protein>
    <recommendedName>
        <fullName evidence="4">Alpha/beta hydrolase fold-3 domain-containing protein</fullName>
    </recommendedName>
</protein>
<evidence type="ECO:0008006" key="4">
    <source>
        <dbReference type="Google" id="ProtNLM"/>
    </source>
</evidence>
<gene>
    <name evidence="2" type="ORF">PoB_003454800</name>
</gene>
<feature type="compositionally biased region" description="Basic and acidic residues" evidence="1">
    <location>
        <begin position="30"/>
        <end position="41"/>
    </location>
</feature>
<name>A0AAV4AMM8_9GAST</name>
<reference evidence="2 3" key="1">
    <citation type="journal article" date="2021" name="Elife">
        <title>Chloroplast acquisition without the gene transfer in kleptoplastic sea slugs, Plakobranchus ocellatus.</title>
        <authorList>
            <person name="Maeda T."/>
            <person name="Takahashi S."/>
            <person name="Yoshida T."/>
            <person name="Shimamura S."/>
            <person name="Takaki Y."/>
            <person name="Nagai Y."/>
            <person name="Toyoda A."/>
            <person name="Suzuki Y."/>
            <person name="Arimoto A."/>
            <person name="Ishii H."/>
            <person name="Satoh N."/>
            <person name="Nishiyama T."/>
            <person name="Hasebe M."/>
            <person name="Maruyama T."/>
            <person name="Minagawa J."/>
            <person name="Obokata J."/>
            <person name="Shigenobu S."/>
        </authorList>
    </citation>
    <scope>NUCLEOTIDE SEQUENCE [LARGE SCALE GENOMIC DNA]</scope>
</reference>
<keyword evidence="3" id="KW-1185">Reference proteome</keyword>
<feature type="region of interest" description="Disordered" evidence="1">
    <location>
        <begin position="1"/>
        <end position="47"/>
    </location>
</feature>
<dbReference type="Proteomes" id="UP000735302">
    <property type="component" value="Unassembled WGS sequence"/>
</dbReference>
<dbReference type="EMBL" id="BLXT01003938">
    <property type="protein sequence ID" value="GFO08043.1"/>
    <property type="molecule type" value="Genomic_DNA"/>
</dbReference>
<dbReference type="AlphaFoldDB" id="A0AAV4AMM8"/>
<sequence length="84" mass="9697">MTSEDSDIENEDEEFEAERTKYDMPVYRQPLHDDIDENDNRDVEEEQEEEAAVTTWIEGTTAPAIFFFHGGKWAAGTNGRRDTP</sequence>
<accession>A0AAV4AMM8</accession>
<evidence type="ECO:0000313" key="2">
    <source>
        <dbReference type="EMBL" id="GFO08043.1"/>
    </source>
</evidence>